<evidence type="ECO:0000313" key="2">
    <source>
        <dbReference type="EMBL" id="PAV56534.1"/>
    </source>
</evidence>
<dbReference type="Proteomes" id="UP000218231">
    <property type="component" value="Unassembled WGS sequence"/>
</dbReference>
<feature type="region of interest" description="Disordered" evidence="1">
    <location>
        <begin position="1"/>
        <end position="21"/>
    </location>
</feature>
<dbReference type="EMBL" id="LIAE01010698">
    <property type="protein sequence ID" value="PAV56534.1"/>
    <property type="molecule type" value="Genomic_DNA"/>
</dbReference>
<evidence type="ECO:0000313" key="3">
    <source>
        <dbReference type="Proteomes" id="UP000218231"/>
    </source>
</evidence>
<proteinExistence type="predicted"/>
<name>A0A2A2J4J9_9BILA</name>
<reference evidence="2 3" key="1">
    <citation type="journal article" date="2017" name="Curr. Biol.">
        <title>Genome architecture and evolution of a unichromosomal asexual nematode.</title>
        <authorList>
            <person name="Fradin H."/>
            <person name="Zegar C."/>
            <person name="Gutwein M."/>
            <person name="Lucas J."/>
            <person name="Kovtun M."/>
            <person name="Corcoran D."/>
            <person name="Baugh L.R."/>
            <person name="Kiontke K."/>
            <person name="Gunsalus K."/>
            <person name="Fitch D.H."/>
            <person name="Piano F."/>
        </authorList>
    </citation>
    <scope>NUCLEOTIDE SEQUENCE [LARGE SCALE GENOMIC DNA]</scope>
    <source>
        <strain evidence="2">PF1309</strain>
    </source>
</reference>
<sequence length="115" mass="13069">MNLDSPDRKHGECVGERPESDSIEVGIHDRSISGFLRPHQCLKIELLLETGLDPVCTGVEVRDGHADLTHLLLQLVVRLRKACHARLVDIPTCVEQENFEEYNLKYQEYIIFDGA</sequence>
<keyword evidence="3" id="KW-1185">Reference proteome</keyword>
<organism evidence="2 3">
    <name type="scientific">Diploscapter pachys</name>
    <dbReference type="NCBI Taxonomy" id="2018661"/>
    <lineage>
        <taxon>Eukaryota</taxon>
        <taxon>Metazoa</taxon>
        <taxon>Ecdysozoa</taxon>
        <taxon>Nematoda</taxon>
        <taxon>Chromadorea</taxon>
        <taxon>Rhabditida</taxon>
        <taxon>Rhabditina</taxon>
        <taxon>Rhabditomorpha</taxon>
        <taxon>Rhabditoidea</taxon>
        <taxon>Rhabditidae</taxon>
        <taxon>Diploscapter</taxon>
    </lineage>
</organism>
<gene>
    <name evidence="2" type="ORF">WR25_14907</name>
</gene>
<dbReference type="AlphaFoldDB" id="A0A2A2J4J9"/>
<evidence type="ECO:0000256" key="1">
    <source>
        <dbReference type="SAM" id="MobiDB-lite"/>
    </source>
</evidence>
<accession>A0A2A2J4J9</accession>
<comment type="caution">
    <text evidence="2">The sequence shown here is derived from an EMBL/GenBank/DDBJ whole genome shotgun (WGS) entry which is preliminary data.</text>
</comment>
<protein>
    <submittedName>
        <fullName evidence="2">Uncharacterized protein</fullName>
    </submittedName>
</protein>